<dbReference type="Proteomes" id="UP000670527">
    <property type="component" value="Unassembled WGS sequence"/>
</dbReference>
<dbReference type="RefSeq" id="WP_208308229.1">
    <property type="nucleotide sequence ID" value="NZ_JAGETX010000008.1"/>
</dbReference>
<dbReference type="SMART" id="SM00091">
    <property type="entry name" value="PAS"/>
    <property type="match status" value="3"/>
</dbReference>
<keyword evidence="3" id="KW-0597">Phosphoprotein</keyword>
<dbReference type="PANTHER" id="PTHR43304">
    <property type="entry name" value="PHYTOCHROME-LIKE PROTEIN CPH1"/>
    <property type="match status" value="1"/>
</dbReference>
<dbReference type="CDD" id="cd00130">
    <property type="entry name" value="PAS"/>
    <property type="match status" value="2"/>
</dbReference>
<dbReference type="PROSITE" id="PS50113">
    <property type="entry name" value="PAC"/>
    <property type="match status" value="1"/>
</dbReference>
<feature type="domain" description="Histidine kinase" evidence="7">
    <location>
        <begin position="795"/>
        <end position="1009"/>
    </location>
</feature>
<dbReference type="PROSITE" id="PS50112">
    <property type="entry name" value="PAS"/>
    <property type="match status" value="1"/>
</dbReference>
<dbReference type="EC" id="2.7.13.3" evidence="2"/>
<dbReference type="InterPro" id="IPR036097">
    <property type="entry name" value="HisK_dim/P_sf"/>
</dbReference>
<organism evidence="10 11">
    <name type="scientific">Hymenobacter defluvii</name>
    <dbReference type="NCBI Taxonomy" id="2054411"/>
    <lineage>
        <taxon>Bacteria</taxon>
        <taxon>Pseudomonadati</taxon>
        <taxon>Bacteroidota</taxon>
        <taxon>Cytophagia</taxon>
        <taxon>Cytophagales</taxon>
        <taxon>Hymenobacteraceae</taxon>
        <taxon>Hymenobacter</taxon>
    </lineage>
</organism>
<evidence type="ECO:0000256" key="6">
    <source>
        <dbReference type="SAM" id="Coils"/>
    </source>
</evidence>
<dbReference type="PRINTS" id="PR00344">
    <property type="entry name" value="BCTRLSENSOR"/>
</dbReference>
<dbReference type="InterPro" id="IPR013656">
    <property type="entry name" value="PAS_4"/>
</dbReference>
<dbReference type="Gene3D" id="1.10.287.130">
    <property type="match status" value="1"/>
</dbReference>
<protein>
    <recommendedName>
        <fullName evidence="2">histidine kinase</fullName>
        <ecNumber evidence="2">2.7.13.3</ecNumber>
    </recommendedName>
</protein>
<dbReference type="InterPro" id="IPR035965">
    <property type="entry name" value="PAS-like_dom_sf"/>
</dbReference>
<evidence type="ECO:0000313" key="10">
    <source>
        <dbReference type="EMBL" id="MBO3271941.1"/>
    </source>
</evidence>
<proteinExistence type="predicted"/>
<evidence type="ECO:0000259" key="7">
    <source>
        <dbReference type="PROSITE" id="PS50109"/>
    </source>
</evidence>
<evidence type="ECO:0000259" key="8">
    <source>
        <dbReference type="PROSITE" id="PS50112"/>
    </source>
</evidence>
<dbReference type="PANTHER" id="PTHR43304:SF1">
    <property type="entry name" value="PAC DOMAIN-CONTAINING PROTEIN"/>
    <property type="match status" value="1"/>
</dbReference>
<evidence type="ECO:0000256" key="5">
    <source>
        <dbReference type="ARBA" id="ARBA00022777"/>
    </source>
</evidence>
<dbReference type="PROSITE" id="PS50109">
    <property type="entry name" value="HIS_KIN"/>
    <property type="match status" value="1"/>
</dbReference>
<evidence type="ECO:0000256" key="2">
    <source>
        <dbReference type="ARBA" id="ARBA00012438"/>
    </source>
</evidence>
<dbReference type="EMBL" id="JAGETX010000008">
    <property type="protein sequence ID" value="MBO3271941.1"/>
    <property type="molecule type" value="Genomic_DNA"/>
</dbReference>
<dbReference type="SUPFAM" id="SSF47384">
    <property type="entry name" value="Homodimeric domain of signal transducing histidine kinase"/>
    <property type="match status" value="1"/>
</dbReference>
<feature type="domain" description="PAS" evidence="8">
    <location>
        <begin position="631"/>
        <end position="702"/>
    </location>
</feature>
<dbReference type="SUPFAM" id="SSF55785">
    <property type="entry name" value="PYP-like sensor domain (PAS domain)"/>
    <property type="match status" value="4"/>
</dbReference>
<feature type="coiled-coil region" evidence="6">
    <location>
        <begin position="279"/>
        <end position="363"/>
    </location>
</feature>
<dbReference type="InterPro" id="IPR005467">
    <property type="entry name" value="His_kinase_dom"/>
</dbReference>
<evidence type="ECO:0000256" key="4">
    <source>
        <dbReference type="ARBA" id="ARBA00022679"/>
    </source>
</evidence>
<evidence type="ECO:0000256" key="3">
    <source>
        <dbReference type="ARBA" id="ARBA00022553"/>
    </source>
</evidence>
<dbReference type="SMART" id="SM00387">
    <property type="entry name" value="HATPase_c"/>
    <property type="match status" value="1"/>
</dbReference>
<comment type="caution">
    <text evidence="10">The sequence shown here is derived from an EMBL/GenBank/DDBJ whole genome shotgun (WGS) entry which is preliminary data.</text>
</comment>
<reference evidence="10 11" key="1">
    <citation type="submission" date="2021-03" db="EMBL/GenBank/DDBJ databases">
        <authorList>
            <person name="Kim M.K."/>
        </authorList>
    </citation>
    <scope>NUCLEOTIDE SEQUENCE [LARGE SCALE GENOMIC DNA]</scope>
    <source>
        <strain evidence="10 11">BT507</strain>
    </source>
</reference>
<evidence type="ECO:0000256" key="1">
    <source>
        <dbReference type="ARBA" id="ARBA00000085"/>
    </source>
</evidence>
<accession>A0ABS3TE59</accession>
<feature type="domain" description="PAC" evidence="9">
    <location>
        <begin position="235"/>
        <end position="288"/>
    </location>
</feature>
<dbReference type="InterPro" id="IPR052162">
    <property type="entry name" value="Sensor_kinase/Photoreceptor"/>
</dbReference>
<sequence length="1009" mass="112381">MPAPPVSLPLPIAEPEGLLDVLLNISLTGVILFRPLLAADGETIRDLAYVRLNSAAQQLLQQPEQPTETFLTLYPNAQPTGVFAFYCAAFRSGRVERHQMLYQHDGLDGYFQLVAQRHSELLVVSFTDTNEHPRTAVEEALRVSQAHEQKMYESLKTERNLLHAILTQSPVAIGLFQGDDCTVAAANDQLCAMWGYAPAEVVGRPLLEGVPELRGQGFAELIRQVADTRTPFVGTEVAADVLQNGQVETRYFNFVYQPLYNADGTVLGIIDIVIDVTEQVLARQRVQELNEELASINEELRATNEEYLNANAALDHTQQALQLLNEELEARVTRRTQEAQVALREAEHQREQLQVQQSLLQQIMGQVPAAIATLNGPEHRYSFFNDQYRILSAGRAQIGLPVAQVLPEVVDQGFIDLLDGVFAMGEAFAGTETAVSLHDPTTGQPEQRYIDFIYQPLFDAQHRVQGVLAFILDVTDRVLARQQVDTLQAEMLAAAQQRARERENLYQIFEQTPAVICVLRGSEHRFEYFNSAYQKLFPGRNMHGRTIAETQPEAVAQGFVELLDQVYQTGETFFGHAVPLSIEDLETQEIQTIYFNFTYQAYYEAGQTVGISVFAYDVTSQVLARQQRDAQQAELQRIFEQAPMAIAILRGAELRVELANSAVGDIWGRSPAEVVGQPYFEAMPETAGQGFEDILAGVLQTGEPFLITEAPVQLPRQQNREVLTSYVNFVFQPLYNAQRQTTGIVAVGIEVTEQVLARQQVQELNNELQTTNKTLGQTNQRLARINTDLDTFVYTASHDLKAPIANLEGLLIALREQLPVEALQANLVPQLLEMMDGAVSRFQQTLVHLTDVSQLQPNEAGSELVDLPTLVEAVHLDLQPLLAAANTTFTADVDACTTVHFSAKNLRSILYNLLSNAVKYRAYDRPAMVHLRCQRKDEEIVLTVRDNGLGLAQAQQEQLFRMFRRLHSHVEGSGVGLYMVKKIVENAGGTITVESQPGVGTTFTVYLPG</sequence>
<evidence type="ECO:0000259" key="9">
    <source>
        <dbReference type="PROSITE" id="PS50113"/>
    </source>
</evidence>
<keyword evidence="5" id="KW-0418">Kinase</keyword>
<dbReference type="InterPro" id="IPR003594">
    <property type="entry name" value="HATPase_dom"/>
</dbReference>
<dbReference type="Pfam" id="PF02518">
    <property type="entry name" value="HATPase_c"/>
    <property type="match status" value="1"/>
</dbReference>
<gene>
    <name evidence="10" type="ORF">J4D97_14880</name>
</gene>
<dbReference type="SUPFAM" id="SSF55874">
    <property type="entry name" value="ATPase domain of HSP90 chaperone/DNA topoisomerase II/histidine kinase"/>
    <property type="match status" value="1"/>
</dbReference>
<keyword evidence="6" id="KW-0175">Coiled coil</keyword>
<keyword evidence="11" id="KW-1185">Reference proteome</keyword>
<comment type="catalytic activity">
    <reaction evidence="1">
        <text>ATP + protein L-histidine = ADP + protein N-phospho-L-histidine.</text>
        <dbReference type="EC" id="2.7.13.3"/>
    </reaction>
</comment>
<feature type="coiled-coil region" evidence="6">
    <location>
        <begin position="754"/>
        <end position="781"/>
    </location>
</feature>
<dbReference type="Gene3D" id="3.30.450.20">
    <property type="entry name" value="PAS domain"/>
    <property type="match status" value="4"/>
</dbReference>
<dbReference type="InterPro" id="IPR036890">
    <property type="entry name" value="HATPase_C_sf"/>
</dbReference>
<name>A0ABS3TE59_9BACT</name>
<dbReference type="InterPro" id="IPR000014">
    <property type="entry name" value="PAS"/>
</dbReference>
<dbReference type="NCBIfam" id="TIGR00229">
    <property type="entry name" value="sensory_box"/>
    <property type="match status" value="1"/>
</dbReference>
<dbReference type="Gene3D" id="3.30.565.10">
    <property type="entry name" value="Histidine kinase-like ATPase, C-terminal domain"/>
    <property type="match status" value="1"/>
</dbReference>
<dbReference type="InterPro" id="IPR004358">
    <property type="entry name" value="Sig_transdc_His_kin-like_C"/>
</dbReference>
<dbReference type="InterPro" id="IPR000700">
    <property type="entry name" value="PAS-assoc_C"/>
</dbReference>
<dbReference type="Pfam" id="PF08448">
    <property type="entry name" value="PAS_4"/>
    <property type="match status" value="4"/>
</dbReference>
<evidence type="ECO:0000313" key="11">
    <source>
        <dbReference type="Proteomes" id="UP000670527"/>
    </source>
</evidence>
<keyword evidence="4" id="KW-0808">Transferase</keyword>